<dbReference type="SMART" id="SM00347">
    <property type="entry name" value="HTH_MARR"/>
    <property type="match status" value="1"/>
</dbReference>
<dbReference type="InterPro" id="IPR039422">
    <property type="entry name" value="MarR/SlyA-like"/>
</dbReference>
<protein>
    <submittedName>
        <fullName evidence="5">Winged helix-turn-helix transcriptional regulator</fullName>
    </submittedName>
</protein>
<keyword evidence="2" id="KW-0238">DNA-binding</keyword>
<dbReference type="Proteomes" id="UP000470404">
    <property type="component" value="Unassembled WGS sequence"/>
</dbReference>
<keyword evidence="1" id="KW-0805">Transcription regulation</keyword>
<accession>A0ABX0C0I3</accession>
<reference evidence="5 6" key="1">
    <citation type="submission" date="2020-01" db="EMBL/GenBank/DDBJ databases">
        <title>Insect and environment-associated Actinomycetes.</title>
        <authorList>
            <person name="Currrie C."/>
            <person name="Chevrette M."/>
            <person name="Carlson C."/>
            <person name="Stubbendieck R."/>
            <person name="Wendt-Pienkowski E."/>
        </authorList>
    </citation>
    <scope>NUCLEOTIDE SEQUENCE [LARGE SCALE GENOMIC DNA]</scope>
    <source>
        <strain evidence="5 6">SID8386</strain>
    </source>
</reference>
<dbReference type="EMBL" id="JAAGNC010000189">
    <property type="protein sequence ID" value="NEC61186.1"/>
    <property type="molecule type" value="Genomic_DNA"/>
</dbReference>
<keyword evidence="6" id="KW-1185">Reference proteome</keyword>
<evidence type="ECO:0000256" key="3">
    <source>
        <dbReference type="ARBA" id="ARBA00023163"/>
    </source>
</evidence>
<evidence type="ECO:0000256" key="1">
    <source>
        <dbReference type="ARBA" id="ARBA00023015"/>
    </source>
</evidence>
<dbReference type="Gene3D" id="1.10.10.10">
    <property type="entry name" value="Winged helix-like DNA-binding domain superfamily/Winged helix DNA-binding domain"/>
    <property type="match status" value="1"/>
</dbReference>
<evidence type="ECO:0000313" key="6">
    <source>
        <dbReference type="Proteomes" id="UP000470404"/>
    </source>
</evidence>
<dbReference type="SUPFAM" id="SSF46785">
    <property type="entry name" value="Winged helix' DNA-binding domain"/>
    <property type="match status" value="1"/>
</dbReference>
<sequence length="141" mass="15515">MVTAPGYVLRRLYQAYQAAWQSQVDPTVTGPQQAVLLAVNNYPGVEQGMLGTSVSLDRSTMASVVARLEKRGWLIRKKPAEDGRKRLLYLTDAGTEAAAALLRRARALDKILMEGYGPAGQQLIVDLLSTLAEKWEDVAER</sequence>
<feature type="domain" description="HTH marR-type" evidence="4">
    <location>
        <begin position="1"/>
        <end position="133"/>
    </location>
</feature>
<dbReference type="PROSITE" id="PS50995">
    <property type="entry name" value="HTH_MARR_2"/>
    <property type="match status" value="1"/>
</dbReference>
<dbReference type="InterPro" id="IPR000835">
    <property type="entry name" value="HTH_MarR-typ"/>
</dbReference>
<name>A0ABX0C0I3_9PSEU</name>
<comment type="caution">
    <text evidence="5">The sequence shown here is derived from an EMBL/GenBank/DDBJ whole genome shotgun (WGS) entry which is preliminary data.</text>
</comment>
<dbReference type="InterPro" id="IPR036390">
    <property type="entry name" value="WH_DNA-bd_sf"/>
</dbReference>
<evidence type="ECO:0000256" key="2">
    <source>
        <dbReference type="ARBA" id="ARBA00023125"/>
    </source>
</evidence>
<dbReference type="Pfam" id="PF01047">
    <property type="entry name" value="MarR"/>
    <property type="match status" value="1"/>
</dbReference>
<evidence type="ECO:0000259" key="4">
    <source>
        <dbReference type="PROSITE" id="PS50995"/>
    </source>
</evidence>
<dbReference type="PANTHER" id="PTHR33164">
    <property type="entry name" value="TRANSCRIPTIONAL REGULATOR, MARR FAMILY"/>
    <property type="match status" value="1"/>
</dbReference>
<organism evidence="5 6">
    <name type="scientific">Amycolatopsis rubida</name>
    <dbReference type="NCBI Taxonomy" id="112413"/>
    <lineage>
        <taxon>Bacteria</taxon>
        <taxon>Bacillati</taxon>
        <taxon>Actinomycetota</taxon>
        <taxon>Actinomycetes</taxon>
        <taxon>Pseudonocardiales</taxon>
        <taxon>Pseudonocardiaceae</taxon>
        <taxon>Amycolatopsis</taxon>
    </lineage>
</organism>
<dbReference type="PROSITE" id="PS01117">
    <property type="entry name" value="HTH_MARR_1"/>
    <property type="match status" value="1"/>
</dbReference>
<keyword evidence="3" id="KW-0804">Transcription</keyword>
<dbReference type="PANTHER" id="PTHR33164:SF95">
    <property type="entry name" value="TRANSCRIPTIONAL REGULATOR"/>
    <property type="match status" value="1"/>
</dbReference>
<gene>
    <name evidence="5" type="ORF">G3I59_37710</name>
</gene>
<evidence type="ECO:0000313" key="5">
    <source>
        <dbReference type="EMBL" id="NEC61186.1"/>
    </source>
</evidence>
<dbReference type="InterPro" id="IPR036388">
    <property type="entry name" value="WH-like_DNA-bd_sf"/>
</dbReference>
<proteinExistence type="predicted"/>
<dbReference type="InterPro" id="IPR023187">
    <property type="entry name" value="Tscrpt_reg_MarR-type_CS"/>
</dbReference>